<gene>
    <name evidence="2" type="ORF">ACFSRY_13270</name>
</gene>
<proteinExistence type="predicted"/>
<evidence type="ECO:0000313" key="3">
    <source>
        <dbReference type="Proteomes" id="UP001597544"/>
    </source>
</evidence>
<dbReference type="Proteomes" id="UP001597544">
    <property type="component" value="Unassembled WGS sequence"/>
</dbReference>
<keyword evidence="3" id="KW-1185">Reference proteome</keyword>
<sequence length="510" mass="56112">MDSSKLNARQMQDKTTFGVRASLKALTIKGNQEDGLPYEKIKRWQCALDRNRIALGLNRLGILCLSLVLMFVLGGCEDLVDILKPTDRPNNGQSGAYRLHESVDIRISGKSGENIKFGDYFSDMTKVWSGNRAAGIGTGFGDFHVTLPVNIVVSDSQDDTLNIEDIFGDNKFTWQRLESLSDQARLVGGVFEVDMPVLIRVSDSKRILIDVEDIFGDNSFTWTVDTTDTILDVGQIVGVGGPFRIAMSVTIEVFDSQDVEVDVEDVFCDMSFDWNGGAQSSAGFVGGSMGVEMPLTFRVERSERVRINLEDTAGDLKLNWTAGGSKVVGGPIRFDVPTNFIVVNSRDVNIDFEDQASDNILNWVLEGQGQNPTPQLKTPVTASTPAVFRVTDSRGVKINSEDFFGDNVFVWKGPFPQEARTGLDGAVSVRAPTRFEVKVSQDVNIDAEDVYGDNVFAWYPPRIDQASPLPASVYKVVGDVRRDVVGSDSVIIEFANFNKGNQYLWGPAPK</sequence>
<protein>
    <submittedName>
        <fullName evidence="2">Uncharacterized protein</fullName>
    </submittedName>
</protein>
<dbReference type="RefSeq" id="WP_377508309.1">
    <property type="nucleotide sequence ID" value="NZ_JBHULU010000017.1"/>
</dbReference>
<reference evidence="3" key="1">
    <citation type="journal article" date="2019" name="Int. J. Syst. Evol. Microbiol.">
        <title>The Global Catalogue of Microorganisms (GCM) 10K type strain sequencing project: providing services to taxonomists for standard genome sequencing and annotation.</title>
        <authorList>
            <consortium name="The Broad Institute Genomics Platform"/>
            <consortium name="The Broad Institute Genome Sequencing Center for Infectious Disease"/>
            <person name="Wu L."/>
            <person name="Ma J."/>
        </authorList>
    </citation>
    <scope>NUCLEOTIDE SEQUENCE [LARGE SCALE GENOMIC DNA]</scope>
    <source>
        <strain evidence="3">KCTC 42498</strain>
    </source>
</reference>
<dbReference type="EMBL" id="JBHULU010000017">
    <property type="protein sequence ID" value="MFD2514840.1"/>
    <property type="molecule type" value="Genomic_DNA"/>
</dbReference>
<evidence type="ECO:0000256" key="1">
    <source>
        <dbReference type="SAM" id="Phobius"/>
    </source>
</evidence>
<keyword evidence="1" id="KW-1133">Transmembrane helix</keyword>
<organism evidence="2 3">
    <name type="scientific">Pontibacter locisalis</name>
    <dbReference type="NCBI Taxonomy" id="1719035"/>
    <lineage>
        <taxon>Bacteria</taxon>
        <taxon>Pseudomonadati</taxon>
        <taxon>Bacteroidota</taxon>
        <taxon>Cytophagia</taxon>
        <taxon>Cytophagales</taxon>
        <taxon>Hymenobacteraceae</taxon>
        <taxon>Pontibacter</taxon>
    </lineage>
</organism>
<keyword evidence="1" id="KW-0472">Membrane</keyword>
<name>A0ABW5IPH6_9BACT</name>
<accession>A0ABW5IPH6</accession>
<evidence type="ECO:0000313" key="2">
    <source>
        <dbReference type="EMBL" id="MFD2514840.1"/>
    </source>
</evidence>
<feature type="transmembrane region" description="Helical" evidence="1">
    <location>
        <begin position="53"/>
        <end position="74"/>
    </location>
</feature>
<keyword evidence="1" id="KW-0812">Transmembrane</keyword>
<comment type="caution">
    <text evidence="2">The sequence shown here is derived from an EMBL/GenBank/DDBJ whole genome shotgun (WGS) entry which is preliminary data.</text>
</comment>